<dbReference type="PROSITE" id="PS01124">
    <property type="entry name" value="HTH_ARAC_FAMILY_2"/>
    <property type="match status" value="1"/>
</dbReference>
<dbReference type="Pfam" id="PF12833">
    <property type="entry name" value="HTH_18"/>
    <property type="match status" value="1"/>
</dbReference>
<dbReference type="InterPro" id="IPR018060">
    <property type="entry name" value="HTH_AraC"/>
</dbReference>
<reference evidence="6" key="1">
    <citation type="journal article" date="2019" name="Int. J. Syst. Evol. Microbiol.">
        <title>The Global Catalogue of Microorganisms (GCM) 10K type strain sequencing project: providing services to taxonomists for standard genome sequencing and annotation.</title>
        <authorList>
            <consortium name="The Broad Institute Genomics Platform"/>
            <consortium name="The Broad Institute Genome Sequencing Center for Infectious Disease"/>
            <person name="Wu L."/>
            <person name="Ma J."/>
        </authorList>
    </citation>
    <scope>NUCLEOTIDE SEQUENCE [LARGE SCALE GENOMIC DNA]</scope>
    <source>
        <strain evidence="6">JCM 3380</strain>
    </source>
</reference>
<dbReference type="PANTHER" id="PTHR46796:SF15">
    <property type="entry name" value="BLL1074 PROTEIN"/>
    <property type="match status" value="1"/>
</dbReference>
<evidence type="ECO:0000313" key="5">
    <source>
        <dbReference type="EMBL" id="GAA0218753.1"/>
    </source>
</evidence>
<feature type="domain" description="HTH araC/xylS-type" evidence="4">
    <location>
        <begin position="120"/>
        <end position="216"/>
    </location>
</feature>
<evidence type="ECO:0000256" key="3">
    <source>
        <dbReference type="ARBA" id="ARBA00023163"/>
    </source>
</evidence>
<comment type="caution">
    <text evidence="5">The sequence shown here is derived from an EMBL/GenBank/DDBJ whole genome shotgun (WGS) entry which is preliminary data.</text>
</comment>
<accession>A0ABP3CYZ9</accession>
<evidence type="ECO:0000313" key="6">
    <source>
        <dbReference type="Proteomes" id="UP001500416"/>
    </source>
</evidence>
<dbReference type="PANTHER" id="PTHR46796">
    <property type="entry name" value="HTH-TYPE TRANSCRIPTIONAL ACTIVATOR RHAS-RELATED"/>
    <property type="match status" value="1"/>
</dbReference>
<sequence length="230" mass="24575">MVFGVDMSTWVSDIAVERFEDVETQAVGPDPATALVFCSRSEEAYVLGPRTRGRYFAGVDAHRLRVRLRPGMARAVLGVGVRELVDRVVPLRELWGVPVGDPSSLRTALAARLASLDPRHDALVASAARLVPSVGVAGAASRLNVSERHLRTLFTAAVGLPPKRYAKVDRVRRAVATGGAGGWTRVAAELGYYDQSHLNAEFRATMGVAPGAFAAGRYPASTPCQRGLAK</sequence>
<organism evidence="5 6">
    <name type="scientific">Saccharothrix mutabilis subsp. mutabilis</name>
    <dbReference type="NCBI Taxonomy" id="66855"/>
    <lineage>
        <taxon>Bacteria</taxon>
        <taxon>Bacillati</taxon>
        <taxon>Actinomycetota</taxon>
        <taxon>Actinomycetes</taxon>
        <taxon>Pseudonocardiales</taxon>
        <taxon>Pseudonocardiaceae</taxon>
        <taxon>Saccharothrix</taxon>
    </lineage>
</organism>
<keyword evidence="6" id="KW-1185">Reference proteome</keyword>
<keyword evidence="3" id="KW-0804">Transcription</keyword>
<dbReference type="InterPro" id="IPR050204">
    <property type="entry name" value="AraC_XylS_family_regulators"/>
</dbReference>
<gene>
    <name evidence="5" type="ORF">GCM10010492_15810</name>
</gene>
<dbReference type="SMART" id="SM00342">
    <property type="entry name" value="HTH_ARAC"/>
    <property type="match status" value="1"/>
</dbReference>
<dbReference type="Proteomes" id="UP001500416">
    <property type="component" value="Unassembled WGS sequence"/>
</dbReference>
<evidence type="ECO:0000256" key="1">
    <source>
        <dbReference type="ARBA" id="ARBA00023015"/>
    </source>
</evidence>
<protein>
    <recommendedName>
        <fullName evidence="4">HTH araC/xylS-type domain-containing protein</fullName>
    </recommendedName>
</protein>
<keyword evidence="1" id="KW-0805">Transcription regulation</keyword>
<evidence type="ECO:0000259" key="4">
    <source>
        <dbReference type="PROSITE" id="PS01124"/>
    </source>
</evidence>
<dbReference type="Gene3D" id="1.10.10.60">
    <property type="entry name" value="Homeodomain-like"/>
    <property type="match status" value="1"/>
</dbReference>
<dbReference type="EMBL" id="BAAABU010000003">
    <property type="protein sequence ID" value="GAA0218753.1"/>
    <property type="molecule type" value="Genomic_DNA"/>
</dbReference>
<proteinExistence type="predicted"/>
<keyword evidence="2" id="KW-0238">DNA-binding</keyword>
<evidence type="ECO:0000256" key="2">
    <source>
        <dbReference type="ARBA" id="ARBA00023125"/>
    </source>
</evidence>
<name>A0ABP3CYZ9_9PSEU</name>